<comment type="subcellular location">
    <subcellularLocation>
        <location evidence="1">Cell membrane</location>
        <topology evidence="1">Multi-pass membrane protein</topology>
    </subcellularLocation>
</comment>
<dbReference type="InterPro" id="IPR050545">
    <property type="entry name" value="Mycobact_MmpL"/>
</dbReference>
<keyword evidence="5 7" id="KW-1133">Transmembrane helix</keyword>
<dbReference type="SUPFAM" id="SSF82866">
    <property type="entry name" value="Multidrug efflux transporter AcrB transmembrane domain"/>
    <property type="match status" value="2"/>
</dbReference>
<feature type="transmembrane region" description="Helical" evidence="7">
    <location>
        <begin position="199"/>
        <end position="216"/>
    </location>
</feature>
<keyword evidence="6 7" id="KW-0472">Membrane</keyword>
<evidence type="ECO:0000256" key="1">
    <source>
        <dbReference type="ARBA" id="ARBA00004651"/>
    </source>
</evidence>
<dbReference type="Gene3D" id="1.20.1640.10">
    <property type="entry name" value="Multidrug efflux transporter AcrB transmembrane domain"/>
    <property type="match status" value="2"/>
</dbReference>
<feature type="transmembrane region" description="Helical" evidence="7">
    <location>
        <begin position="507"/>
        <end position="524"/>
    </location>
</feature>
<keyword evidence="3" id="KW-1003">Cell membrane</keyword>
<gene>
    <name evidence="9" type="ORF">AVDCRST_MAG85-343</name>
</gene>
<evidence type="ECO:0000313" key="9">
    <source>
        <dbReference type="EMBL" id="CAA9476288.1"/>
    </source>
</evidence>
<evidence type="ECO:0000256" key="5">
    <source>
        <dbReference type="ARBA" id="ARBA00022989"/>
    </source>
</evidence>
<name>A0A6J4RL81_9ACTN</name>
<feature type="transmembrane region" description="Helical" evidence="7">
    <location>
        <begin position="361"/>
        <end position="379"/>
    </location>
</feature>
<feature type="transmembrane region" description="Helical" evidence="7">
    <location>
        <begin position="277"/>
        <end position="298"/>
    </location>
</feature>
<dbReference type="PANTHER" id="PTHR33406">
    <property type="entry name" value="MEMBRANE PROTEIN MJ1562-RELATED"/>
    <property type="match status" value="1"/>
</dbReference>
<feature type="transmembrane region" description="Helical" evidence="7">
    <location>
        <begin position="222"/>
        <end position="246"/>
    </location>
</feature>
<evidence type="ECO:0000256" key="4">
    <source>
        <dbReference type="ARBA" id="ARBA00022692"/>
    </source>
</evidence>
<feature type="transmembrane region" description="Helical" evidence="7">
    <location>
        <begin position="576"/>
        <end position="598"/>
    </location>
</feature>
<dbReference type="InterPro" id="IPR004869">
    <property type="entry name" value="MMPL_dom"/>
</dbReference>
<feature type="transmembrane region" description="Helical" evidence="7">
    <location>
        <begin position="304"/>
        <end position="328"/>
    </location>
</feature>
<dbReference type="Pfam" id="PF03176">
    <property type="entry name" value="MMPL"/>
    <property type="match status" value="2"/>
</dbReference>
<comment type="similarity">
    <text evidence="2">Belongs to the resistance-nodulation-cell division (RND) (TC 2.A.6) family. MmpL subfamily.</text>
</comment>
<evidence type="ECO:0000256" key="7">
    <source>
        <dbReference type="SAM" id="Phobius"/>
    </source>
</evidence>
<feature type="transmembrane region" description="Helical" evidence="7">
    <location>
        <begin position="173"/>
        <end position="192"/>
    </location>
</feature>
<feature type="domain" description="Membrane transport protein MMPL" evidence="8">
    <location>
        <begin position="45"/>
        <end position="362"/>
    </location>
</feature>
<dbReference type="GO" id="GO:0005886">
    <property type="term" value="C:plasma membrane"/>
    <property type="evidence" value="ECO:0007669"/>
    <property type="project" value="UniProtKB-SubCell"/>
</dbReference>
<feature type="domain" description="Membrane transport protein MMPL" evidence="8">
    <location>
        <begin position="452"/>
        <end position="689"/>
    </location>
</feature>
<sequence length="716" mass="73827">MLTALSDRIAARPKRALIGVLLFALVAGVVGGLVAGLLRESGGFTAEDAGSAVAVERIEAATGRQASPGIVLLVATPNGADDPAARARVAALERELAAQPGIASVVSRASTRDERFVASDGRSTYLAATLDAEADEAAVTTAVLERYEGARDVEVGGQLVAGEQIGGSVGADLARAEMLAFPILLLLSLLFFRGGRAALIPLAVALVTVLGTFLALRGVNSVFGLSVFALNLVIGLGIGLAIDYALFIVTRFREEQAEHGPGATAIRRTMATAGRTVAFSSATVAVALATLTVFPLNFLQSMGLAGAVVAGVAALATLVIAPALFAIWGTKLAVKPRRGGDRPAEAGRWYRLSHAVMRRPGTVAVATGLVMIVVALPSLRAEFTPVDATVIPEGESSRIVADTLQTQYAGQDTTPVTVVLDAPQSDAAGVAAYARSIEGRDGVRDVRPPLPLDDATWQVDVSVSGAPEGAAARALVEDLRAGAGPDRLVGGAAAEFVDQQAAIGSRLPLAVGLLALLTFAILWLMTGSVILPLKALLMNVLTVGSSLGVLVLVFQDGRFEGLLGYTSNGGIEPTDFLVAAALVFALSTDYGVFLLGRIKEARTEGRSEREAVAVGLERTGAVVTAAAILLAVAIGAFVTSSISFIQQIGVATAVGVLIDAFVVRALLVPALMGLLGSWNWWSPAPLRRLHERFGVVEGIRDEPVALRAGARTSAAT</sequence>
<dbReference type="EMBL" id="CADCVT010000039">
    <property type="protein sequence ID" value="CAA9476288.1"/>
    <property type="molecule type" value="Genomic_DNA"/>
</dbReference>
<reference evidence="9" key="1">
    <citation type="submission" date="2020-02" db="EMBL/GenBank/DDBJ databases">
        <authorList>
            <person name="Meier V. D."/>
        </authorList>
    </citation>
    <scope>NUCLEOTIDE SEQUENCE</scope>
    <source>
        <strain evidence="9">AVDCRST_MAG85</strain>
    </source>
</reference>
<keyword evidence="4 7" id="KW-0812">Transmembrane</keyword>
<organism evidence="9">
    <name type="scientific">uncultured Solirubrobacteraceae bacterium</name>
    <dbReference type="NCBI Taxonomy" id="1162706"/>
    <lineage>
        <taxon>Bacteria</taxon>
        <taxon>Bacillati</taxon>
        <taxon>Actinomycetota</taxon>
        <taxon>Thermoleophilia</taxon>
        <taxon>Solirubrobacterales</taxon>
        <taxon>Solirubrobacteraceae</taxon>
        <taxon>environmental samples</taxon>
    </lineage>
</organism>
<evidence type="ECO:0000259" key="8">
    <source>
        <dbReference type="Pfam" id="PF03176"/>
    </source>
</evidence>
<evidence type="ECO:0000256" key="2">
    <source>
        <dbReference type="ARBA" id="ARBA00010157"/>
    </source>
</evidence>
<feature type="transmembrane region" description="Helical" evidence="7">
    <location>
        <begin position="536"/>
        <end position="556"/>
    </location>
</feature>
<dbReference type="PANTHER" id="PTHR33406:SF11">
    <property type="entry name" value="MEMBRANE PROTEIN SCO6666-RELATED"/>
    <property type="match status" value="1"/>
</dbReference>
<proteinExistence type="inferred from homology"/>
<evidence type="ECO:0000256" key="6">
    <source>
        <dbReference type="ARBA" id="ARBA00023136"/>
    </source>
</evidence>
<evidence type="ECO:0000256" key="3">
    <source>
        <dbReference type="ARBA" id="ARBA00022475"/>
    </source>
</evidence>
<protein>
    <submittedName>
        <fullName evidence="9">Integral membrane protein</fullName>
    </submittedName>
</protein>
<dbReference type="AlphaFoldDB" id="A0A6J4RL81"/>
<accession>A0A6J4RL81</accession>
<feature type="transmembrane region" description="Helical" evidence="7">
    <location>
        <begin position="16"/>
        <end position="38"/>
    </location>
</feature>